<gene>
    <name evidence="2" type="ORF">EQG61_03925</name>
</gene>
<keyword evidence="1" id="KW-0812">Transmembrane</keyword>
<evidence type="ECO:0008006" key="4">
    <source>
        <dbReference type="Google" id="ProtNLM"/>
    </source>
</evidence>
<name>A0A4Q1KE86_9FLAO</name>
<accession>A0A4Q1KE86</accession>
<feature type="transmembrane region" description="Helical" evidence="1">
    <location>
        <begin position="26"/>
        <end position="44"/>
    </location>
</feature>
<protein>
    <recommendedName>
        <fullName evidence="4">FUSC family protein</fullName>
    </recommendedName>
</protein>
<dbReference type="RefSeq" id="WP_129460581.1">
    <property type="nucleotide sequence ID" value="NZ_SBKN01000001.1"/>
</dbReference>
<dbReference type="AlphaFoldDB" id="A0A4Q1KE86"/>
<reference evidence="3" key="1">
    <citation type="submission" date="2019-01" db="EMBL/GenBank/DDBJ databases">
        <title>Cytophagaceae bacterium strain CAR-16.</title>
        <authorList>
            <person name="Chen W.-M."/>
        </authorList>
    </citation>
    <scope>NUCLEOTIDE SEQUENCE [LARGE SCALE GENOMIC DNA]</scope>
    <source>
        <strain evidence="3">WWJ-16</strain>
    </source>
</reference>
<feature type="transmembrane region" description="Helical" evidence="1">
    <location>
        <begin position="56"/>
        <end position="74"/>
    </location>
</feature>
<evidence type="ECO:0000313" key="3">
    <source>
        <dbReference type="Proteomes" id="UP000289857"/>
    </source>
</evidence>
<dbReference type="OrthoDB" id="1376117at2"/>
<evidence type="ECO:0000256" key="1">
    <source>
        <dbReference type="SAM" id="Phobius"/>
    </source>
</evidence>
<dbReference type="Proteomes" id="UP000289857">
    <property type="component" value="Unassembled WGS sequence"/>
</dbReference>
<keyword evidence="1" id="KW-1133">Transmembrane helix</keyword>
<dbReference type="EMBL" id="SBKN01000001">
    <property type="protein sequence ID" value="RXR24603.1"/>
    <property type="molecule type" value="Genomic_DNA"/>
</dbReference>
<proteinExistence type="predicted"/>
<sequence length="108" mass="12445">MRKTFLILAYLFTALSVVFSVLPLDTLAFVMIIPALIFITMTFIKSAPDQRKWPKRLFIVAYVCALGVLGKTFLMEDEIAKDEVFEQQKVEAKQEAKQELEQLEKDLE</sequence>
<keyword evidence="3" id="KW-1185">Reference proteome</keyword>
<evidence type="ECO:0000313" key="2">
    <source>
        <dbReference type="EMBL" id="RXR24603.1"/>
    </source>
</evidence>
<comment type="caution">
    <text evidence="2">The sequence shown here is derived from an EMBL/GenBank/DDBJ whole genome shotgun (WGS) entry which is preliminary data.</text>
</comment>
<organism evidence="2 3">
    <name type="scientific">Flavobacterium stagni</name>
    <dbReference type="NCBI Taxonomy" id="2506421"/>
    <lineage>
        <taxon>Bacteria</taxon>
        <taxon>Pseudomonadati</taxon>
        <taxon>Bacteroidota</taxon>
        <taxon>Flavobacteriia</taxon>
        <taxon>Flavobacteriales</taxon>
        <taxon>Flavobacteriaceae</taxon>
        <taxon>Flavobacterium</taxon>
    </lineage>
</organism>
<keyword evidence="1" id="KW-0472">Membrane</keyword>